<dbReference type="InterPro" id="IPR001387">
    <property type="entry name" value="Cro/C1-type_HTH"/>
</dbReference>
<dbReference type="eggNOG" id="COG1917">
    <property type="taxonomic scope" value="Bacteria"/>
</dbReference>
<dbReference type="SUPFAM" id="SSF51182">
    <property type="entry name" value="RmlC-like cupins"/>
    <property type="match status" value="1"/>
</dbReference>
<reference evidence="3 4" key="1">
    <citation type="submission" date="2006-10" db="EMBL/GenBank/DDBJ databases">
        <title>Complete sequence of chromosome of Pelobacter propionicus DSM 2379.</title>
        <authorList>
            <consortium name="US DOE Joint Genome Institute"/>
            <person name="Copeland A."/>
            <person name="Lucas S."/>
            <person name="Lapidus A."/>
            <person name="Barry K."/>
            <person name="Detter J.C."/>
            <person name="Glavina del Rio T."/>
            <person name="Hammon N."/>
            <person name="Israni S."/>
            <person name="Dalin E."/>
            <person name="Tice H."/>
            <person name="Pitluck S."/>
            <person name="Saunders E."/>
            <person name="Brettin T."/>
            <person name="Bruce D."/>
            <person name="Han C."/>
            <person name="Tapia R."/>
            <person name="Schmutz J."/>
            <person name="Larimer F."/>
            <person name="Land M."/>
            <person name="Hauser L."/>
            <person name="Kyrpides N."/>
            <person name="Kim E."/>
            <person name="Lovley D."/>
            <person name="Richardson P."/>
        </authorList>
    </citation>
    <scope>NUCLEOTIDE SEQUENCE [LARGE SCALE GENOMIC DNA]</scope>
    <source>
        <strain evidence="4">DSM 2379 / NBRC 103807 / OttBd1</strain>
    </source>
</reference>
<dbReference type="PROSITE" id="PS50943">
    <property type="entry name" value="HTH_CROC1"/>
    <property type="match status" value="1"/>
</dbReference>
<dbReference type="PANTHER" id="PTHR46797:SF19">
    <property type="entry name" value="BLL2473 PROTEIN"/>
    <property type="match status" value="1"/>
</dbReference>
<dbReference type="Proteomes" id="UP000006732">
    <property type="component" value="Chromosome"/>
</dbReference>
<keyword evidence="1" id="KW-0238">DNA-binding</keyword>
<dbReference type="InterPro" id="IPR011051">
    <property type="entry name" value="RmlC_Cupin_sf"/>
</dbReference>
<dbReference type="AlphaFoldDB" id="A1ALD5"/>
<dbReference type="OrthoDB" id="5343295at2"/>
<dbReference type="SMART" id="SM00530">
    <property type="entry name" value="HTH_XRE"/>
    <property type="match status" value="1"/>
</dbReference>
<evidence type="ECO:0000313" key="4">
    <source>
        <dbReference type="Proteomes" id="UP000006732"/>
    </source>
</evidence>
<dbReference type="SUPFAM" id="SSF47413">
    <property type="entry name" value="lambda repressor-like DNA-binding domains"/>
    <property type="match status" value="1"/>
</dbReference>
<protein>
    <submittedName>
        <fullName evidence="3">Transcriptional regulator, XRE family</fullName>
    </submittedName>
</protein>
<dbReference type="Gene3D" id="1.10.260.40">
    <property type="entry name" value="lambda repressor-like DNA-binding domains"/>
    <property type="match status" value="1"/>
</dbReference>
<dbReference type="CDD" id="cd00093">
    <property type="entry name" value="HTH_XRE"/>
    <property type="match status" value="1"/>
</dbReference>
<dbReference type="InterPro" id="IPR050807">
    <property type="entry name" value="TransReg_Diox_bact_type"/>
</dbReference>
<dbReference type="GO" id="GO:0003700">
    <property type="term" value="F:DNA-binding transcription factor activity"/>
    <property type="evidence" value="ECO:0007669"/>
    <property type="project" value="TreeGrafter"/>
</dbReference>
<keyword evidence="4" id="KW-1185">Reference proteome</keyword>
<sequence>MSGLNIGAKIKKLRQEKKLTLQAVAKEIGFSPALISQIENNNVSPPIATLSKIAKFFDVKIGYFFIEDDDECGFEIVHANQRKSVSKVFAPIGTSHGYSYQSLSFRKQNKKMEPFFLTVTEKANEESAYSHDGEKFLFVTKGDVELILDDKSISLSEGDSIYFDSSIKHRLRSRDGKEVNLLTVVTR</sequence>
<dbReference type="KEGG" id="ppd:Ppro_0524"/>
<accession>A1ALD5</accession>
<dbReference type="eggNOG" id="COG1396">
    <property type="taxonomic scope" value="Bacteria"/>
</dbReference>
<evidence type="ECO:0000259" key="2">
    <source>
        <dbReference type="PROSITE" id="PS50943"/>
    </source>
</evidence>
<dbReference type="Gene3D" id="2.60.120.10">
    <property type="entry name" value="Jelly Rolls"/>
    <property type="match status" value="1"/>
</dbReference>
<dbReference type="HOGENOM" id="CLU_085376_3_2_7"/>
<proteinExistence type="predicted"/>
<gene>
    <name evidence="3" type="ordered locus">Ppro_0524</name>
</gene>
<dbReference type="PANTHER" id="PTHR46797">
    <property type="entry name" value="HTH-TYPE TRANSCRIPTIONAL REGULATOR"/>
    <property type="match status" value="1"/>
</dbReference>
<dbReference type="InterPro" id="IPR014710">
    <property type="entry name" value="RmlC-like_jellyroll"/>
</dbReference>
<dbReference type="InterPro" id="IPR013096">
    <property type="entry name" value="Cupin_2"/>
</dbReference>
<dbReference type="GO" id="GO:0003677">
    <property type="term" value="F:DNA binding"/>
    <property type="evidence" value="ECO:0007669"/>
    <property type="project" value="UniProtKB-KW"/>
</dbReference>
<dbReference type="EMBL" id="CP000482">
    <property type="protein sequence ID" value="ABK98155.1"/>
    <property type="molecule type" value="Genomic_DNA"/>
</dbReference>
<name>A1ALD5_PELPD</name>
<evidence type="ECO:0000313" key="3">
    <source>
        <dbReference type="EMBL" id="ABK98155.1"/>
    </source>
</evidence>
<dbReference type="Pfam" id="PF07883">
    <property type="entry name" value="Cupin_2"/>
    <property type="match status" value="1"/>
</dbReference>
<evidence type="ECO:0000256" key="1">
    <source>
        <dbReference type="ARBA" id="ARBA00023125"/>
    </source>
</evidence>
<dbReference type="InterPro" id="IPR010982">
    <property type="entry name" value="Lambda_DNA-bd_dom_sf"/>
</dbReference>
<organism evidence="3 4">
    <name type="scientific">Pelobacter propionicus (strain DSM 2379 / NBRC 103807 / OttBd1)</name>
    <dbReference type="NCBI Taxonomy" id="338966"/>
    <lineage>
        <taxon>Bacteria</taxon>
        <taxon>Pseudomonadati</taxon>
        <taxon>Thermodesulfobacteriota</taxon>
        <taxon>Desulfuromonadia</taxon>
        <taxon>Desulfuromonadales</taxon>
        <taxon>Desulfuromonadaceae</taxon>
        <taxon>Pelobacter</taxon>
    </lineage>
</organism>
<dbReference type="CDD" id="cd02209">
    <property type="entry name" value="cupin_XRE_C"/>
    <property type="match status" value="1"/>
</dbReference>
<dbReference type="GO" id="GO:0005829">
    <property type="term" value="C:cytosol"/>
    <property type="evidence" value="ECO:0007669"/>
    <property type="project" value="TreeGrafter"/>
</dbReference>
<dbReference type="RefSeq" id="WP_011734469.1">
    <property type="nucleotide sequence ID" value="NC_008609.1"/>
</dbReference>
<dbReference type="STRING" id="338966.Ppro_0524"/>
<dbReference type="Pfam" id="PF01381">
    <property type="entry name" value="HTH_3"/>
    <property type="match status" value="1"/>
</dbReference>
<feature type="domain" description="HTH cro/C1-type" evidence="2">
    <location>
        <begin position="10"/>
        <end position="64"/>
    </location>
</feature>